<proteinExistence type="predicted"/>
<evidence type="ECO:0000313" key="2">
    <source>
        <dbReference type="Proteomes" id="UP000052978"/>
    </source>
</evidence>
<protein>
    <submittedName>
        <fullName evidence="1">Uncharacterized protein</fullName>
    </submittedName>
</protein>
<evidence type="ECO:0000313" key="1">
    <source>
        <dbReference type="EMBL" id="EPQ13277.1"/>
    </source>
</evidence>
<name>S7PXH7_MYOBR</name>
<dbReference type="Proteomes" id="UP000052978">
    <property type="component" value="Unassembled WGS sequence"/>
</dbReference>
<reference evidence="1 2" key="1">
    <citation type="journal article" date="2013" name="Nat. Commun.">
        <title>Genome analysis reveals insights into physiology and longevity of the Brandt's bat Myotis brandtii.</title>
        <authorList>
            <person name="Seim I."/>
            <person name="Fang X."/>
            <person name="Xiong Z."/>
            <person name="Lobanov A.V."/>
            <person name="Huang Z."/>
            <person name="Ma S."/>
            <person name="Feng Y."/>
            <person name="Turanov A.A."/>
            <person name="Zhu Y."/>
            <person name="Lenz T.L."/>
            <person name="Gerashchenko M.V."/>
            <person name="Fan D."/>
            <person name="Hee Yim S."/>
            <person name="Yao X."/>
            <person name="Jordan D."/>
            <person name="Xiong Y."/>
            <person name="Ma Y."/>
            <person name="Lyapunov A.N."/>
            <person name="Chen G."/>
            <person name="Kulakova O.I."/>
            <person name="Sun Y."/>
            <person name="Lee S.G."/>
            <person name="Bronson R.T."/>
            <person name="Moskalev A.A."/>
            <person name="Sunyaev S.R."/>
            <person name="Zhang G."/>
            <person name="Krogh A."/>
            <person name="Wang J."/>
            <person name="Gladyshev V.N."/>
        </authorList>
    </citation>
    <scope>NUCLEOTIDE SEQUENCE [LARGE SCALE GENOMIC DNA]</scope>
</reference>
<organism evidence="1 2">
    <name type="scientific">Myotis brandtii</name>
    <name type="common">Brandt's bat</name>
    <dbReference type="NCBI Taxonomy" id="109478"/>
    <lineage>
        <taxon>Eukaryota</taxon>
        <taxon>Metazoa</taxon>
        <taxon>Chordata</taxon>
        <taxon>Craniata</taxon>
        <taxon>Vertebrata</taxon>
        <taxon>Euteleostomi</taxon>
        <taxon>Mammalia</taxon>
        <taxon>Eutheria</taxon>
        <taxon>Laurasiatheria</taxon>
        <taxon>Chiroptera</taxon>
        <taxon>Yangochiroptera</taxon>
        <taxon>Vespertilionidae</taxon>
        <taxon>Myotis</taxon>
    </lineage>
</organism>
<dbReference type="EMBL" id="KE163683">
    <property type="protein sequence ID" value="EPQ13277.1"/>
    <property type="molecule type" value="Genomic_DNA"/>
</dbReference>
<sequence length="164" mass="17296">MRLRRLTPGYFRVLQVSTSNSWFLGPTPSSPYCDGVVGPNSQGMLSRSLQPEQPGPRWALKREELGWTLPGAAMAAISPSPSCASQPLPFLEVSTDPSGGPSVHPQMQVAGELKAEPRSPLAGVVATLLAVLGLGGSCYAVWKMVGQQPPPHDEVGSLSPGPRQ</sequence>
<keyword evidence="2" id="KW-1185">Reference proteome</keyword>
<dbReference type="AlphaFoldDB" id="S7PXH7"/>
<gene>
    <name evidence="1" type="ORF">D623_10029671</name>
</gene>
<accession>S7PXH7</accession>